<feature type="non-terminal residue" evidence="3">
    <location>
        <position position="583"/>
    </location>
</feature>
<keyword evidence="2" id="KW-0472">Membrane</keyword>
<dbReference type="AlphaFoldDB" id="K0TFF5"/>
<feature type="transmembrane region" description="Helical" evidence="2">
    <location>
        <begin position="61"/>
        <end position="81"/>
    </location>
</feature>
<sequence>MDRPPSAHSVHALSEDEESAPLILSADGAFSGPAATAIPQPPPSPASARRARSRHRMASRLVQVSAVLFVLSTVASVGHFAPDSATRLVLGARMPDFSGVDASYGTVLRGEDVREPEPKGLQAEGSCSDVLLFLPAGDAGGPPDLAFQLRAYVVASLAATYTDMALVLLDDANDSTSHARQAPGVAFEGVRPALSGQLRLWRLAGTVALSRRRGGGETGIPGVASVLCEESASNVLVVTSESVFTYFHQLRPEMVDRTSVESIRKAHGWAVNLGAAEDEAAIMSTLQGEGDIMDYAEALAARTGIPMLQPWISRDVQSFVARNRMENWMAGDYPAIYKPEDQVSLVKYLVKFSEVQGAVPPLDTGGTAHRPDKRRKRCLGFTFKVGPTPGDGGRVRNPTCRDRYDETIATVAELMVLARSSILVGDLSTNEGRLARSFRSTLSNSTLILHGGVRPTALRATVVIGDDYYPPALADSHLENSGEVTAAGSGLISASKRTEARINRQLIDDIFRGVDPFARSRVVRPDWTYPHTNWQPVFFEHLWTQYVRPNHGTLDFYLEVESFKGGIITRLADLLKEKCPDWK</sequence>
<comment type="caution">
    <text evidence="3">The sequence shown here is derived from an EMBL/GenBank/DDBJ whole genome shotgun (WGS) entry which is preliminary data.</text>
</comment>
<evidence type="ECO:0000313" key="4">
    <source>
        <dbReference type="Proteomes" id="UP000266841"/>
    </source>
</evidence>
<keyword evidence="2" id="KW-1133">Transmembrane helix</keyword>
<dbReference type="EMBL" id="AGNL01006058">
    <property type="protein sequence ID" value="EJK72296.1"/>
    <property type="molecule type" value="Genomic_DNA"/>
</dbReference>
<keyword evidence="4" id="KW-1185">Reference proteome</keyword>
<gene>
    <name evidence="3" type="ORF">THAOC_06183</name>
</gene>
<dbReference type="Proteomes" id="UP000266841">
    <property type="component" value="Unassembled WGS sequence"/>
</dbReference>
<accession>K0TFF5</accession>
<organism evidence="3 4">
    <name type="scientific">Thalassiosira oceanica</name>
    <name type="common">Marine diatom</name>
    <dbReference type="NCBI Taxonomy" id="159749"/>
    <lineage>
        <taxon>Eukaryota</taxon>
        <taxon>Sar</taxon>
        <taxon>Stramenopiles</taxon>
        <taxon>Ochrophyta</taxon>
        <taxon>Bacillariophyta</taxon>
        <taxon>Coscinodiscophyceae</taxon>
        <taxon>Thalassiosirophycidae</taxon>
        <taxon>Thalassiosirales</taxon>
        <taxon>Thalassiosiraceae</taxon>
        <taxon>Thalassiosira</taxon>
    </lineage>
</organism>
<feature type="region of interest" description="Disordered" evidence="1">
    <location>
        <begin position="31"/>
        <end position="54"/>
    </location>
</feature>
<protein>
    <submittedName>
        <fullName evidence="3">Uncharacterized protein</fullName>
    </submittedName>
</protein>
<reference evidence="3 4" key="1">
    <citation type="journal article" date="2012" name="Genome Biol.">
        <title>Genome and low-iron response of an oceanic diatom adapted to chronic iron limitation.</title>
        <authorList>
            <person name="Lommer M."/>
            <person name="Specht M."/>
            <person name="Roy A.S."/>
            <person name="Kraemer L."/>
            <person name="Andreson R."/>
            <person name="Gutowska M.A."/>
            <person name="Wolf J."/>
            <person name="Bergner S.V."/>
            <person name="Schilhabel M.B."/>
            <person name="Klostermeier U.C."/>
            <person name="Beiko R.G."/>
            <person name="Rosenstiel P."/>
            <person name="Hippler M."/>
            <person name="Laroche J."/>
        </authorList>
    </citation>
    <scope>NUCLEOTIDE SEQUENCE [LARGE SCALE GENOMIC DNA]</scope>
    <source>
        <strain evidence="3 4">CCMP1005</strain>
    </source>
</reference>
<name>K0TFF5_THAOC</name>
<evidence type="ECO:0000256" key="2">
    <source>
        <dbReference type="SAM" id="Phobius"/>
    </source>
</evidence>
<evidence type="ECO:0000313" key="3">
    <source>
        <dbReference type="EMBL" id="EJK72296.1"/>
    </source>
</evidence>
<proteinExistence type="predicted"/>
<evidence type="ECO:0000256" key="1">
    <source>
        <dbReference type="SAM" id="MobiDB-lite"/>
    </source>
</evidence>
<keyword evidence="2" id="KW-0812">Transmembrane</keyword>